<evidence type="ECO:0000313" key="1">
    <source>
        <dbReference type="EMBL" id="AZG76679.1"/>
    </source>
</evidence>
<accession>A0A3G8M3W5</accession>
<dbReference type="SUPFAM" id="SSF47598">
    <property type="entry name" value="Ribbon-helix-helix"/>
    <property type="match status" value="1"/>
</dbReference>
<protein>
    <recommendedName>
        <fullName evidence="3">Ribbon-helix-helix protein, CopG family</fullName>
    </recommendedName>
</protein>
<gene>
    <name evidence="1" type="ORF">EHO51_08065</name>
</gene>
<dbReference type="GO" id="GO:0006355">
    <property type="term" value="P:regulation of DNA-templated transcription"/>
    <property type="evidence" value="ECO:0007669"/>
    <property type="project" value="InterPro"/>
</dbReference>
<proteinExistence type="predicted"/>
<dbReference type="Proteomes" id="UP000273982">
    <property type="component" value="Chromosome"/>
</dbReference>
<reference evidence="1 2" key="1">
    <citation type="submission" date="2018-11" db="EMBL/GenBank/DDBJ databases">
        <title>Genome squencing of methanotrophic bacteria isolated from alkaline groundwater in Korea.</title>
        <authorList>
            <person name="Nguyen L.N."/>
        </authorList>
    </citation>
    <scope>NUCLEOTIDE SEQUENCE [LARGE SCALE GENOMIC DNA]</scope>
    <source>
        <strain evidence="1 2">GW6</strain>
    </source>
</reference>
<organism evidence="1 2">
    <name type="scientific">Methylocystis rosea</name>
    <dbReference type="NCBI Taxonomy" id="173366"/>
    <lineage>
        <taxon>Bacteria</taxon>
        <taxon>Pseudomonadati</taxon>
        <taxon>Pseudomonadota</taxon>
        <taxon>Alphaproteobacteria</taxon>
        <taxon>Hyphomicrobiales</taxon>
        <taxon>Methylocystaceae</taxon>
        <taxon>Methylocystis</taxon>
    </lineage>
</organism>
<dbReference type="InterPro" id="IPR010985">
    <property type="entry name" value="Ribbon_hlx_hlx"/>
</dbReference>
<evidence type="ECO:0008006" key="3">
    <source>
        <dbReference type="Google" id="ProtNLM"/>
    </source>
</evidence>
<dbReference type="AlphaFoldDB" id="A0A3G8M3W5"/>
<dbReference type="EMBL" id="CP034086">
    <property type="protein sequence ID" value="AZG76679.1"/>
    <property type="molecule type" value="Genomic_DNA"/>
</dbReference>
<sequence length="75" mass="8795">MARVRENFTTQVESALLAELRMLARHEGRQLESVVEDALRTYVKKRSRTKPRHRVMDAYRSSLGRYGALYEKLAK</sequence>
<name>A0A3G8M3W5_9HYPH</name>
<dbReference type="KEGG" id="mros:EHO51_08065"/>
<evidence type="ECO:0000313" key="2">
    <source>
        <dbReference type="Proteomes" id="UP000273982"/>
    </source>
</evidence>